<protein>
    <recommendedName>
        <fullName evidence="3">PIN domain-containing protein</fullName>
    </recommendedName>
</protein>
<name>A0ABQ3LUP9_9SPHN</name>
<dbReference type="SUPFAM" id="SSF48452">
    <property type="entry name" value="TPR-like"/>
    <property type="match status" value="1"/>
</dbReference>
<keyword evidence="2" id="KW-0802">TPR repeat</keyword>
<dbReference type="Pfam" id="PF20698">
    <property type="entry name" value="PIN-TPR-GreABC"/>
    <property type="match status" value="1"/>
</dbReference>
<dbReference type="Pfam" id="PF14559">
    <property type="entry name" value="TPR_19"/>
    <property type="match status" value="1"/>
</dbReference>
<dbReference type="RefSeq" id="WP_189677864.1">
    <property type="nucleotide sequence ID" value="NZ_BNAQ01000015.1"/>
</dbReference>
<evidence type="ECO:0000313" key="5">
    <source>
        <dbReference type="Proteomes" id="UP000652430"/>
    </source>
</evidence>
<proteinExistence type="predicted"/>
<organism evidence="4 5">
    <name type="scientific">Sphingomonas glacialis</name>
    <dbReference type="NCBI Taxonomy" id="658225"/>
    <lineage>
        <taxon>Bacteria</taxon>
        <taxon>Pseudomonadati</taxon>
        <taxon>Pseudomonadota</taxon>
        <taxon>Alphaproteobacteria</taxon>
        <taxon>Sphingomonadales</taxon>
        <taxon>Sphingomonadaceae</taxon>
        <taxon>Sphingomonas</taxon>
    </lineage>
</organism>
<feature type="domain" description="PIN" evidence="3">
    <location>
        <begin position="989"/>
        <end position="1128"/>
    </location>
</feature>
<dbReference type="InterPro" id="IPR011990">
    <property type="entry name" value="TPR-like_helical_dom_sf"/>
</dbReference>
<dbReference type="PANTHER" id="PTHR45586">
    <property type="entry name" value="TPR REPEAT-CONTAINING PROTEIN PA4667"/>
    <property type="match status" value="1"/>
</dbReference>
<dbReference type="EMBL" id="BNAQ01000015">
    <property type="protein sequence ID" value="GHH26487.1"/>
    <property type="molecule type" value="Genomic_DNA"/>
</dbReference>
<dbReference type="Proteomes" id="UP000652430">
    <property type="component" value="Unassembled WGS sequence"/>
</dbReference>
<accession>A0ABQ3LUP9</accession>
<gene>
    <name evidence="4" type="ORF">GCM10008023_41150</name>
</gene>
<evidence type="ECO:0000259" key="3">
    <source>
        <dbReference type="Pfam" id="PF20698"/>
    </source>
</evidence>
<sequence length="1323" mass="146301">MSSATVIGIPTDEKVFESNCVPLFAGIINDPNVKLLGTRGKKQFGLDLIGRRDRDPAQPVGIQCKLITRGAKLSEKIVRAEVTQALAIVPPLTEFYVVTTATDEPALDLLAITLSQEQAGAGRRIDIQVWGWDTLQDKIRADPRALVAFDPEYSASTNKLLALGNESVQGQSQLYAQNERLFQHMEAISAIIAVGPVDTARSAFEQHLDLQVDQYRDLMNAGKSRTALTLLEMLDGTLDATRSAAIRARVKANIAHARLRLGDEARGADLLAEAYALNPADPKVRANYILALSLQGKLEEAWQFAEQVLRDDPTNSGAAGLAFQVASMSNETRDPLAIVPAALLDDLNVSIHRISYLRAKDAPDSWWPLAAETLVRFPGDGTAMRMAGYALIDEALSDRSRERRSFLAEGRRSKLIAGAALLQRHWDTVRLYENATDPNWIMVSYNLVTAYRALGEFDRAKATSDQMLALGSTDPETFLTAAWVAIDQDAFAEAVRLLRSGPWTAAATLPLLVALSNQNEWSDVLKTATPERRTTLPPPDRQLFDTLLFRARHAADPAFDLAEAVDRLLEAWPLGVSAHIAVADIYRRDKQEDATRVAAKAKALITDQASYSDRVMFAQLSLFREAWDDVIAVLDGHVRLDQPSDELGWLSLAFANAGLRPRTAQFFKSLGASVIAQSRFSRLAGAAEHHRGDLSAAERYLRTAITADPTDLRALLLLANTLVRANREPDAIDLIRQIDDDAVTGSPDDMMRLAHHHRRNGDVERALRLGYTVAAGHRQVEEVMASYPGLIFLDEALPAPIGRAGPAQPDFWFELEGLDGTRDAAGVIDATLIEGVDSYAPDHPLAAALIGMQVGDEFVMTAEIGTDRRYRVRQLKHKYIWLLHDIMATHAARFPDATSFVEMSMKEGDVQPVLDLVRDYSKKDDIVVDTYADFPVPLAAVAAMSHKHVLALAEHLSASGKNLRTCIGAQDERDEAMQFVRRARGKGAVLDTLTVWQLRELGHLAAAETYFGRLCIPRSTFDEILEVRAKIESNRGREFMTMGYDGDQAWRRVHTLEETEAQLVMVNGVIADLEAHCEILPVDGSDDTRLEQLMGAYSARKIFDPAHLAKAQGLIIVSEDLNLRQFAAQQKVIGGAWLQVVLHVLGSEGVVSEKDYLIAVGMLGAMRHDHVWVDAKILIGILTLDDPRAFALYEAAIRFMGGRKAEMRSHLGVTLDLMRTIWLTALPDWERGRAIGRLLDQLARSRPNDWKAVLHLIDANLGELAAKGDILAGRGRDYLTGWIIGHFHDLDAIRSYEKIITEIRTARPLRRARKRNARHLKTT</sequence>
<evidence type="ECO:0000313" key="4">
    <source>
        <dbReference type="EMBL" id="GHH26487.1"/>
    </source>
</evidence>
<evidence type="ECO:0000256" key="2">
    <source>
        <dbReference type="ARBA" id="ARBA00022803"/>
    </source>
</evidence>
<dbReference type="Gene3D" id="1.25.40.10">
    <property type="entry name" value="Tetratricopeptide repeat domain"/>
    <property type="match status" value="3"/>
</dbReference>
<dbReference type="InterPro" id="IPR048987">
    <property type="entry name" value="PIN-TPR-GreABC"/>
</dbReference>
<dbReference type="InterPro" id="IPR051012">
    <property type="entry name" value="CellSynth/LPSAsmb/PSIAsmb"/>
</dbReference>
<reference evidence="5" key="1">
    <citation type="journal article" date="2019" name="Int. J. Syst. Evol. Microbiol.">
        <title>The Global Catalogue of Microorganisms (GCM) 10K type strain sequencing project: providing services to taxonomists for standard genome sequencing and annotation.</title>
        <authorList>
            <consortium name="The Broad Institute Genomics Platform"/>
            <consortium name="The Broad Institute Genome Sequencing Center for Infectious Disease"/>
            <person name="Wu L."/>
            <person name="Ma J."/>
        </authorList>
    </citation>
    <scope>NUCLEOTIDE SEQUENCE [LARGE SCALE GENOMIC DNA]</scope>
    <source>
        <strain evidence="5">CGMCC 1.8957</strain>
    </source>
</reference>
<keyword evidence="5" id="KW-1185">Reference proteome</keyword>
<dbReference type="PANTHER" id="PTHR45586:SF1">
    <property type="entry name" value="LIPOPOLYSACCHARIDE ASSEMBLY PROTEIN B"/>
    <property type="match status" value="1"/>
</dbReference>
<comment type="caution">
    <text evidence="4">The sequence shown here is derived from an EMBL/GenBank/DDBJ whole genome shotgun (WGS) entry which is preliminary data.</text>
</comment>
<evidence type="ECO:0000256" key="1">
    <source>
        <dbReference type="ARBA" id="ARBA00022737"/>
    </source>
</evidence>
<keyword evidence="1" id="KW-0677">Repeat</keyword>